<comment type="caution">
    <text evidence="1">The sequence shown here is derived from an EMBL/GenBank/DDBJ whole genome shotgun (WGS) entry which is preliminary data.</text>
</comment>
<dbReference type="AlphaFoldDB" id="A0A427XPD9"/>
<dbReference type="EMBL" id="RSCD01000034">
    <property type="protein sequence ID" value="RSH80692.1"/>
    <property type="molecule type" value="Genomic_DNA"/>
</dbReference>
<proteinExistence type="predicted"/>
<dbReference type="Proteomes" id="UP000279259">
    <property type="component" value="Unassembled WGS sequence"/>
</dbReference>
<keyword evidence="2" id="KW-1185">Reference proteome</keyword>
<organism evidence="1 2">
    <name type="scientific">Saitozyma podzolica</name>
    <dbReference type="NCBI Taxonomy" id="1890683"/>
    <lineage>
        <taxon>Eukaryota</taxon>
        <taxon>Fungi</taxon>
        <taxon>Dikarya</taxon>
        <taxon>Basidiomycota</taxon>
        <taxon>Agaricomycotina</taxon>
        <taxon>Tremellomycetes</taxon>
        <taxon>Tremellales</taxon>
        <taxon>Trimorphomycetaceae</taxon>
        <taxon>Saitozyma</taxon>
    </lineage>
</organism>
<gene>
    <name evidence="1" type="ORF">EHS25_007170</name>
</gene>
<protein>
    <submittedName>
        <fullName evidence="1">Uncharacterized protein</fullName>
    </submittedName>
</protein>
<sequence length="222" mass="23373">MGYDEEGYILEHIDISTGELKAADPRLQKAKAQPFEHQVVCPACHYPFPRGEDLGGAAVHHATQGGDNGVEREIAAWAVTDLVVGHRVEVLVDQPGWAVVLLWEAGGAGVLVRKETTERNNLDVVTPAGLVAKGFESDSGAGGGGKGLTNDTLGTLVRGHTPRLLLDTDLGVPEEVYLTAGSGYLKVGEAEGGLEWYGGEPDPAQLGGCLNDCLGLLRVQRA</sequence>
<accession>A0A427XPD9</accession>
<reference evidence="1 2" key="1">
    <citation type="submission" date="2018-11" db="EMBL/GenBank/DDBJ databases">
        <title>Genome sequence of Saitozyma podzolica DSM 27192.</title>
        <authorList>
            <person name="Aliyu H."/>
            <person name="Gorte O."/>
            <person name="Ochsenreither K."/>
        </authorList>
    </citation>
    <scope>NUCLEOTIDE SEQUENCE [LARGE SCALE GENOMIC DNA]</scope>
    <source>
        <strain evidence="1 2">DSM 27192</strain>
    </source>
</reference>
<evidence type="ECO:0000313" key="1">
    <source>
        <dbReference type="EMBL" id="RSH80692.1"/>
    </source>
</evidence>
<evidence type="ECO:0000313" key="2">
    <source>
        <dbReference type="Proteomes" id="UP000279259"/>
    </source>
</evidence>
<name>A0A427XPD9_9TREE</name>